<comment type="caution">
    <text evidence="5">The sequence shown here is derived from an EMBL/GenBank/DDBJ whole genome shotgun (WGS) entry which is preliminary data.</text>
</comment>
<evidence type="ECO:0000313" key="6">
    <source>
        <dbReference type="Proteomes" id="UP000799772"/>
    </source>
</evidence>
<protein>
    <recommendedName>
        <fullName evidence="4">DNA-directed RNA polymerases I, II, and III subunit RPABC3</fullName>
    </recommendedName>
</protein>
<accession>A0A9P4MF40</accession>
<evidence type="ECO:0000256" key="1">
    <source>
        <dbReference type="ARBA" id="ARBA00004123"/>
    </source>
</evidence>
<dbReference type="OrthoDB" id="20018at2759"/>
<dbReference type="Pfam" id="PF03870">
    <property type="entry name" value="RNA_pol_Rpb8"/>
    <property type="match status" value="1"/>
</dbReference>
<dbReference type="InterPro" id="IPR012340">
    <property type="entry name" value="NA-bd_OB-fold"/>
</dbReference>
<gene>
    <name evidence="5" type="ORF">NA57DRAFT_72189</name>
</gene>
<dbReference type="FunFam" id="2.40.50.140:FF:000191">
    <property type="entry name" value="DNA-directed RNA polymerases I, II, and III subunit RPABC3"/>
    <property type="match status" value="1"/>
</dbReference>
<dbReference type="EMBL" id="ML978122">
    <property type="protein sequence ID" value="KAF2103209.1"/>
    <property type="molecule type" value="Genomic_DNA"/>
</dbReference>
<comment type="function">
    <text evidence="4">DNA-dependent RNA polymerase catalyzes the transcription of DNA into RNA using the four ribonucleoside triphosphates as substrates. Common component of RNA polymerases I, II and III which synthesize ribosomal RNA precursors, mRNA precursors and many functional non-coding RNAs, and small RNAs, such as 5S rRNA and tRNAs, respectively.</text>
</comment>
<proteinExistence type="inferred from homology"/>
<sequence>MSDSTLFESTFQINSVNPGRYDRVVRISATSLESDSTSSITLTLDINSELYQLTVGEKVDVCLASTLNLDGSKDSDQRGFRDVSRSGPAASLDTTQTLADSFDYVMFGKVYRFDEGEGENIKMYASFGGLLLFIEGPYKRLTPLRIDYLYLLMKK</sequence>
<dbReference type="InterPro" id="IPR005570">
    <property type="entry name" value="RPABC3"/>
</dbReference>
<evidence type="ECO:0000256" key="2">
    <source>
        <dbReference type="ARBA" id="ARBA00008912"/>
    </source>
</evidence>
<organism evidence="5 6">
    <name type="scientific">Rhizodiscina lignyota</name>
    <dbReference type="NCBI Taxonomy" id="1504668"/>
    <lineage>
        <taxon>Eukaryota</taxon>
        <taxon>Fungi</taxon>
        <taxon>Dikarya</taxon>
        <taxon>Ascomycota</taxon>
        <taxon>Pezizomycotina</taxon>
        <taxon>Dothideomycetes</taxon>
        <taxon>Pleosporomycetidae</taxon>
        <taxon>Aulographales</taxon>
        <taxon>Rhizodiscinaceae</taxon>
        <taxon>Rhizodiscina</taxon>
    </lineage>
</organism>
<comment type="subcellular location">
    <subcellularLocation>
        <location evidence="1">Nucleus</location>
    </subcellularLocation>
</comment>
<dbReference type="PIRSF" id="PIRSF000779">
    <property type="entry name" value="RNA_pol_Rpb8"/>
    <property type="match status" value="1"/>
</dbReference>
<evidence type="ECO:0000256" key="4">
    <source>
        <dbReference type="PIRNR" id="PIRNR000779"/>
    </source>
</evidence>
<dbReference type="PANTHER" id="PTHR10917">
    <property type="entry name" value="DNA-DIRECTED RNA POLYMERASES I, II, AND III SUBUNIT RPABC3"/>
    <property type="match status" value="1"/>
</dbReference>
<reference evidence="5" key="1">
    <citation type="journal article" date="2020" name="Stud. Mycol.">
        <title>101 Dothideomycetes genomes: a test case for predicting lifestyles and emergence of pathogens.</title>
        <authorList>
            <person name="Haridas S."/>
            <person name="Albert R."/>
            <person name="Binder M."/>
            <person name="Bloem J."/>
            <person name="Labutti K."/>
            <person name="Salamov A."/>
            <person name="Andreopoulos B."/>
            <person name="Baker S."/>
            <person name="Barry K."/>
            <person name="Bills G."/>
            <person name="Bluhm B."/>
            <person name="Cannon C."/>
            <person name="Castanera R."/>
            <person name="Culley D."/>
            <person name="Daum C."/>
            <person name="Ezra D."/>
            <person name="Gonzalez J."/>
            <person name="Henrissat B."/>
            <person name="Kuo A."/>
            <person name="Liang C."/>
            <person name="Lipzen A."/>
            <person name="Lutzoni F."/>
            <person name="Magnuson J."/>
            <person name="Mondo S."/>
            <person name="Nolan M."/>
            <person name="Ohm R."/>
            <person name="Pangilinan J."/>
            <person name="Park H.-J."/>
            <person name="Ramirez L."/>
            <person name="Alfaro M."/>
            <person name="Sun H."/>
            <person name="Tritt A."/>
            <person name="Yoshinaga Y."/>
            <person name="Zwiers L.-H."/>
            <person name="Turgeon B."/>
            <person name="Goodwin S."/>
            <person name="Spatafora J."/>
            <person name="Crous P."/>
            <person name="Grigoriev I."/>
        </authorList>
    </citation>
    <scope>NUCLEOTIDE SEQUENCE</scope>
    <source>
        <strain evidence="5">CBS 133067</strain>
    </source>
</reference>
<name>A0A9P4MF40_9PEZI</name>
<dbReference type="SUPFAM" id="SSF50249">
    <property type="entry name" value="Nucleic acid-binding proteins"/>
    <property type="match status" value="1"/>
</dbReference>
<dbReference type="PANTHER" id="PTHR10917:SF0">
    <property type="entry name" value="DNA-DIRECTED RNA POLYMERASES I, II, AND III SUBUNIT RPABC3"/>
    <property type="match status" value="1"/>
</dbReference>
<dbReference type="GO" id="GO:0006351">
    <property type="term" value="P:DNA-templated transcription"/>
    <property type="evidence" value="ECO:0007669"/>
    <property type="project" value="UniProtKB-UniRule"/>
</dbReference>
<keyword evidence="3 4" id="KW-0539">Nucleus</keyword>
<dbReference type="AlphaFoldDB" id="A0A9P4MF40"/>
<dbReference type="GO" id="GO:0005736">
    <property type="term" value="C:RNA polymerase I complex"/>
    <property type="evidence" value="ECO:0007669"/>
    <property type="project" value="TreeGrafter"/>
</dbReference>
<dbReference type="Gene3D" id="2.40.50.140">
    <property type="entry name" value="Nucleic acid-binding proteins"/>
    <property type="match status" value="1"/>
</dbReference>
<dbReference type="GO" id="GO:0003899">
    <property type="term" value="F:DNA-directed RNA polymerase activity"/>
    <property type="evidence" value="ECO:0007669"/>
    <property type="project" value="UniProtKB-UniRule"/>
</dbReference>
<evidence type="ECO:0000313" key="5">
    <source>
        <dbReference type="EMBL" id="KAF2103209.1"/>
    </source>
</evidence>
<keyword evidence="6" id="KW-1185">Reference proteome</keyword>
<comment type="similarity">
    <text evidence="2 4">Belongs to the eukaryotic RPB8 RNA polymerase subunit family.</text>
</comment>
<dbReference type="Proteomes" id="UP000799772">
    <property type="component" value="Unassembled WGS sequence"/>
</dbReference>
<dbReference type="GO" id="GO:0005666">
    <property type="term" value="C:RNA polymerase III complex"/>
    <property type="evidence" value="ECO:0007669"/>
    <property type="project" value="TreeGrafter"/>
</dbReference>
<dbReference type="GO" id="GO:0005665">
    <property type="term" value="C:RNA polymerase II, core complex"/>
    <property type="evidence" value="ECO:0007669"/>
    <property type="project" value="UniProtKB-UniRule"/>
</dbReference>
<dbReference type="SMART" id="SM00658">
    <property type="entry name" value="RPOL8c"/>
    <property type="match status" value="1"/>
</dbReference>
<evidence type="ECO:0000256" key="3">
    <source>
        <dbReference type="ARBA" id="ARBA00023242"/>
    </source>
</evidence>